<evidence type="ECO:0000313" key="4">
    <source>
        <dbReference type="Proteomes" id="UP000494135"/>
    </source>
</evidence>
<proteinExistence type="predicted"/>
<protein>
    <submittedName>
        <fullName evidence="2">Uncharacterized protein</fullName>
    </submittedName>
</protein>
<name>A0A1X1PMG7_9BURK</name>
<dbReference type="RefSeq" id="WP_085038282.1">
    <property type="nucleotide sequence ID" value="NZ_CADIKG010000002.1"/>
</dbReference>
<dbReference type="EMBL" id="CADIKG010000002">
    <property type="protein sequence ID" value="CAB3750463.1"/>
    <property type="molecule type" value="Genomic_DNA"/>
</dbReference>
<dbReference type="Proteomes" id="UP000494135">
    <property type="component" value="Unassembled WGS sequence"/>
</dbReference>
<evidence type="ECO:0000313" key="1">
    <source>
        <dbReference type="EMBL" id="CAB3750463.1"/>
    </source>
</evidence>
<evidence type="ECO:0000313" key="3">
    <source>
        <dbReference type="Proteomes" id="UP000193146"/>
    </source>
</evidence>
<dbReference type="EMBL" id="NBYX01000002">
    <property type="protein sequence ID" value="ORT88200.1"/>
    <property type="molecule type" value="Genomic_DNA"/>
</dbReference>
<reference evidence="2 3" key="1">
    <citation type="submission" date="2017-04" db="EMBL/GenBank/DDBJ databases">
        <title>Burkholderia puraquae sp. nov., a novel Burkholderia cepacia complex species from hospital setting samples.</title>
        <authorList>
            <person name="Martina P."/>
            <person name="Leguizamon M."/>
            <person name="Prieto C."/>
            <person name="Sousa S."/>
            <person name="Montanaro P."/>
            <person name="Draghi W."/>
            <person name="Staembler M."/>
            <person name="Bettiol M."/>
            <person name="Figoli C."/>
            <person name="Palau J."/>
            <person name="Alvarez F."/>
            <person name="Benetti S."/>
            <person name="Anchat E."/>
            <person name="Vescina C."/>
            <person name="Ferreras J."/>
            <person name="Lasch P."/>
            <person name="Lagares A."/>
            <person name="Zorreguieta A."/>
            <person name="Yantorno O."/>
            <person name="Bosch A."/>
        </authorList>
    </citation>
    <scope>NUCLEOTIDE SEQUENCE [LARGE SCALE GENOMIC DNA]</scope>
    <source>
        <strain evidence="2 3">CAMPA 1040</strain>
    </source>
</reference>
<reference evidence="1 4" key="2">
    <citation type="submission" date="2020-04" db="EMBL/GenBank/DDBJ databases">
        <authorList>
            <person name="De Canck E."/>
        </authorList>
    </citation>
    <scope>NUCLEOTIDE SEQUENCE [LARGE SCALE GENOMIC DNA]</scope>
    <source>
        <strain evidence="1 4">LMG 29660</strain>
    </source>
</reference>
<accession>A0A1X1PMG7</accession>
<sequence>MHTTVLLRTTHSHLYPGSVVTLDNDAPRAMKPHPAVIEFVGFGGCRQYLQFRSREYRAPASTWTGRDNSMRGATCDTIHRDFH</sequence>
<dbReference type="Proteomes" id="UP000193146">
    <property type="component" value="Unassembled WGS sequence"/>
</dbReference>
<gene>
    <name evidence="2" type="ORF">B7G54_06240</name>
    <name evidence="1" type="ORF">LMG29660_01291</name>
</gene>
<keyword evidence="3" id="KW-1185">Reference proteome</keyword>
<organism evidence="2 3">
    <name type="scientific">Burkholderia puraquae</name>
    <dbReference type="NCBI Taxonomy" id="1904757"/>
    <lineage>
        <taxon>Bacteria</taxon>
        <taxon>Pseudomonadati</taxon>
        <taxon>Pseudomonadota</taxon>
        <taxon>Betaproteobacteria</taxon>
        <taxon>Burkholderiales</taxon>
        <taxon>Burkholderiaceae</taxon>
        <taxon>Burkholderia</taxon>
        <taxon>Burkholderia cepacia complex</taxon>
    </lineage>
</organism>
<dbReference type="AlphaFoldDB" id="A0A1X1PMG7"/>
<dbReference type="OrthoDB" id="9099312at2"/>
<evidence type="ECO:0000313" key="2">
    <source>
        <dbReference type="EMBL" id="ORT88200.1"/>
    </source>
</evidence>